<comment type="caution">
    <text evidence="3">The sequence shown here is derived from an EMBL/GenBank/DDBJ whole genome shotgun (WGS) entry which is preliminary data.</text>
</comment>
<feature type="region of interest" description="Disordered" evidence="1">
    <location>
        <begin position="206"/>
        <end position="230"/>
    </location>
</feature>
<gene>
    <name evidence="3" type="ORF">D9619_002645</name>
</gene>
<dbReference type="EMBL" id="JAACJJ010000056">
    <property type="protein sequence ID" value="KAF5312286.1"/>
    <property type="molecule type" value="Genomic_DNA"/>
</dbReference>
<evidence type="ECO:0000256" key="2">
    <source>
        <dbReference type="SAM" id="Phobius"/>
    </source>
</evidence>
<feature type="transmembrane region" description="Helical" evidence="2">
    <location>
        <begin position="20"/>
        <end position="40"/>
    </location>
</feature>
<feature type="compositionally biased region" description="Basic residues" evidence="1">
    <location>
        <begin position="214"/>
        <end position="223"/>
    </location>
</feature>
<accession>A0A8H5AX17</accession>
<dbReference type="AlphaFoldDB" id="A0A8H5AX17"/>
<keyword evidence="2" id="KW-0812">Transmembrane</keyword>
<organism evidence="3 4">
    <name type="scientific">Psilocybe cf. subviscida</name>
    <dbReference type="NCBI Taxonomy" id="2480587"/>
    <lineage>
        <taxon>Eukaryota</taxon>
        <taxon>Fungi</taxon>
        <taxon>Dikarya</taxon>
        <taxon>Basidiomycota</taxon>
        <taxon>Agaricomycotina</taxon>
        <taxon>Agaricomycetes</taxon>
        <taxon>Agaricomycetidae</taxon>
        <taxon>Agaricales</taxon>
        <taxon>Agaricineae</taxon>
        <taxon>Strophariaceae</taxon>
        <taxon>Psilocybe</taxon>
    </lineage>
</organism>
<evidence type="ECO:0000313" key="3">
    <source>
        <dbReference type="EMBL" id="KAF5312286.1"/>
    </source>
</evidence>
<proteinExistence type="predicted"/>
<evidence type="ECO:0000256" key="1">
    <source>
        <dbReference type="SAM" id="MobiDB-lite"/>
    </source>
</evidence>
<feature type="compositionally biased region" description="Low complexity" evidence="1">
    <location>
        <begin position="153"/>
        <end position="190"/>
    </location>
</feature>
<feature type="region of interest" description="Disordered" evidence="1">
    <location>
        <begin position="138"/>
        <end position="194"/>
    </location>
</feature>
<sequence>MDPSAAPPQDQGLLIATARRVYALLGFSLSVLAAFFTLFWRSKRDGEHAPLFSPTIPSKPSPLRLNARRRPERRSSEHSVKFAPLPPSPRLLHEDQTSYPEFTTEKEPSLISIPEIPIIQIQESTPVDVFRTGFHFEEPIDIGDSRPPSRPFTTRSASVSTTASASTSESCESFISPSSSSTSPDSSLGSLPIGQNEKVPFKLFKGWGKDGKEKRPKLQRHKSTPTICQGPLGPLLPGICPRPPKNVEVDEHGAIIDNNQKKTLKQSKSAQSLANSDEKLLRKKSKSEKKKPEILRTHPYEAPYFAAIPVARQRSFLVDASAASDSSAD</sequence>
<evidence type="ECO:0000313" key="4">
    <source>
        <dbReference type="Proteomes" id="UP000567179"/>
    </source>
</evidence>
<keyword evidence="2" id="KW-1133">Transmembrane helix</keyword>
<feature type="region of interest" description="Disordered" evidence="1">
    <location>
        <begin position="50"/>
        <end position="93"/>
    </location>
</feature>
<reference evidence="3 4" key="1">
    <citation type="journal article" date="2020" name="ISME J.">
        <title>Uncovering the hidden diversity of litter-decomposition mechanisms in mushroom-forming fungi.</title>
        <authorList>
            <person name="Floudas D."/>
            <person name="Bentzer J."/>
            <person name="Ahren D."/>
            <person name="Johansson T."/>
            <person name="Persson P."/>
            <person name="Tunlid A."/>
        </authorList>
    </citation>
    <scope>NUCLEOTIDE SEQUENCE [LARGE SCALE GENOMIC DNA]</scope>
    <source>
        <strain evidence="3 4">CBS 101986</strain>
    </source>
</reference>
<protein>
    <submittedName>
        <fullName evidence="3">Uncharacterized protein</fullName>
    </submittedName>
</protein>
<dbReference type="Proteomes" id="UP000567179">
    <property type="component" value="Unassembled WGS sequence"/>
</dbReference>
<name>A0A8H5AX17_9AGAR</name>
<feature type="region of interest" description="Disordered" evidence="1">
    <location>
        <begin position="257"/>
        <end position="295"/>
    </location>
</feature>
<keyword evidence="4" id="KW-1185">Reference proteome</keyword>
<keyword evidence="2" id="KW-0472">Membrane</keyword>
<feature type="compositionally biased region" description="Polar residues" evidence="1">
    <location>
        <begin position="266"/>
        <end position="275"/>
    </location>
</feature>